<accession>A0A8S5R5H0</accession>
<feature type="region of interest" description="Disordered" evidence="1">
    <location>
        <begin position="1"/>
        <end position="33"/>
    </location>
</feature>
<feature type="compositionally biased region" description="Basic and acidic residues" evidence="1">
    <location>
        <begin position="23"/>
        <end position="33"/>
    </location>
</feature>
<name>A0A8S5R5H0_9CAUD</name>
<proteinExistence type="predicted"/>
<organism evidence="2">
    <name type="scientific">Siphoviridae sp. ctcMb1</name>
    <dbReference type="NCBI Taxonomy" id="2827276"/>
    <lineage>
        <taxon>Viruses</taxon>
        <taxon>Duplodnaviria</taxon>
        <taxon>Heunggongvirae</taxon>
        <taxon>Uroviricota</taxon>
        <taxon>Caudoviricetes</taxon>
    </lineage>
</organism>
<protein>
    <submittedName>
        <fullName evidence="2">Uncharacterized protein</fullName>
    </submittedName>
</protein>
<sequence length="33" mass="3539">MVHEPLASTASVSNQAQGTTVRCEARRQHNDGS</sequence>
<reference evidence="2" key="1">
    <citation type="journal article" date="2021" name="Proc. Natl. Acad. Sci. U.S.A.">
        <title>A Catalog of Tens of Thousands of Viruses from Human Metagenomes Reveals Hidden Associations with Chronic Diseases.</title>
        <authorList>
            <person name="Tisza M.J."/>
            <person name="Buck C.B."/>
        </authorList>
    </citation>
    <scope>NUCLEOTIDE SEQUENCE</scope>
    <source>
        <strain evidence="2">CtcMb1</strain>
    </source>
</reference>
<evidence type="ECO:0000313" key="2">
    <source>
        <dbReference type="EMBL" id="DAE26237.1"/>
    </source>
</evidence>
<dbReference type="EMBL" id="BK015811">
    <property type="protein sequence ID" value="DAE26237.1"/>
    <property type="molecule type" value="Genomic_DNA"/>
</dbReference>
<evidence type="ECO:0000256" key="1">
    <source>
        <dbReference type="SAM" id="MobiDB-lite"/>
    </source>
</evidence>
<feature type="compositionally biased region" description="Polar residues" evidence="1">
    <location>
        <begin position="8"/>
        <end position="20"/>
    </location>
</feature>